<evidence type="ECO:0000313" key="5">
    <source>
        <dbReference type="EMBL" id="RIA46343.1"/>
    </source>
</evidence>
<dbReference type="InterPro" id="IPR000792">
    <property type="entry name" value="Tscrpt_reg_LuxR_C"/>
</dbReference>
<dbReference type="Gene3D" id="3.30.450.80">
    <property type="entry name" value="Transcription factor LuxR-like, autoinducer-binding domain"/>
    <property type="match status" value="1"/>
</dbReference>
<dbReference type="EMBL" id="QXDC01000002">
    <property type="protein sequence ID" value="RIA46343.1"/>
    <property type="molecule type" value="Genomic_DNA"/>
</dbReference>
<evidence type="ECO:0000256" key="2">
    <source>
        <dbReference type="ARBA" id="ARBA00023125"/>
    </source>
</evidence>
<accession>A0A397PD60</accession>
<dbReference type="InterPro" id="IPR036388">
    <property type="entry name" value="WH-like_DNA-bd_sf"/>
</dbReference>
<dbReference type="SUPFAM" id="SSF75516">
    <property type="entry name" value="Pheromone-binding domain of LuxR-like quorum-sensing transcription factors"/>
    <property type="match status" value="1"/>
</dbReference>
<dbReference type="InterPro" id="IPR036693">
    <property type="entry name" value="TF_LuxR_autoind-bd_dom_sf"/>
</dbReference>
<dbReference type="InterPro" id="IPR005143">
    <property type="entry name" value="TF_LuxR_autoind-bd_dom"/>
</dbReference>
<keyword evidence="2 5" id="KW-0238">DNA-binding</keyword>
<dbReference type="Pfam" id="PF00196">
    <property type="entry name" value="GerE"/>
    <property type="match status" value="1"/>
</dbReference>
<sequence>MFAHKPAKEQDTGSAETSAFLLRPTAGHHPDILKTIKSCRTTSDLRDCLLAYARLLGFYGARYVHIGIVCTASSGTNSQQPIRFFTTSPHDTPDADDWLARDPCAVQARTAFAPFAYSTRTLTGIDPIQRIWLENERMRGVAAGIALPVQDSAHGPAYISMFGNDEAGSRNLVELYAPELAFTAAHFHAKAKQLVSVADWVPRLSKREIQCLRLAAVGKTIAQSGKDLGISERTVEYHLRNASDKLGAPSKLRAVVLALAQGLAEF</sequence>
<evidence type="ECO:0000256" key="1">
    <source>
        <dbReference type="ARBA" id="ARBA00023015"/>
    </source>
</evidence>
<proteinExistence type="predicted"/>
<dbReference type="Proteomes" id="UP000266568">
    <property type="component" value="Unassembled WGS sequence"/>
</dbReference>
<dbReference type="PANTHER" id="PTHR44688">
    <property type="entry name" value="DNA-BINDING TRANSCRIPTIONAL ACTIVATOR DEVR_DOSR"/>
    <property type="match status" value="1"/>
</dbReference>
<dbReference type="RefSeq" id="WP_119034569.1">
    <property type="nucleotide sequence ID" value="NZ_QXDC01000002.1"/>
</dbReference>
<dbReference type="PRINTS" id="PR00038">
    <property type="entry name" value="HTHLUXR"/>
</dbReference>
<name>A0A397PD60_9SPHN</name>
<dbReference type="GO" id="GO:0003677">
    <property type="term" value="F:DNA binding"/>
    <property type="evidence" value="ECO:0007669"/>
    <property type="project" value="UniProtKB-KW"/>
</dbReference>
<reference evidence="5 6" key="1">
    <citation type="submission" date="2018-08" db="EMBL/GenBank/DDBJ databases">
        <title>Genomic Encyclopedia of Type Strains, Phase IV (KMG-IV): sequencing the most valuable type-strain genomes for metagenomic binning, comparative biology and taxonomic classification.</title>
        <authorList>
            <person name="Goeker M."/>
        </authorList>
    </citation>
    <scope>NUCLEOTIDE SEQUENCE [LARGE SCALE GENOMIC DNA]</scope>
    <source>
        <strain evidence="5 6">DSM 25527</strain>
    </source>
</reference>
<dbReference type="PROSITE" id="PS50043">
    <property type="entry name" value="HTH_LUXR_2"/>
    <property type="match status" value="1"/>
</dbReference>
<dbReference type="Gene3D" id="1.10.10.10">
    <property type="entry name" value="Winged helix-like DNA-binding domain superfamily/Winged helix DNA-binding domain"/>
    <property type="match status" value="1"/>
</dbReference>
<dbReference type="PANTHER" id="PTHR44688:SF16">
    <property type="entry name" value="DNA-BINDING TRANSCRIPTIONAL ACTIVATOR DEVR_DOSR"/>
    <property type="match status" value="1"/>
</dbReference>
<feature type="domain" description="HTH luxR-type" evidence="4">
    <location>
        <begin position="197"/>
        <end position="262"/>
    </location>
</feature>
<dbReference type="CDD" id="cd06170">
    <property type="entry name" value="LuxR_C_like"/>
    <property type="match status" value="1"/>
</dbReference>
<dbReference type="GO" id="GO:0006355">
    <property type="term" value="P:regulation of DNA-templated transcription"/>
    <property type="evidence" value="ECO:0007669"/>
    <property type="project" value="InterPro"/>
</dbReference>
<gene>
    <name evidence="5" type="ORF">DFR49_0882</name>
</gene>
<keyword evidence="1" id="KW-0805">Transcription regulation</keyword>
<evidence type="ECO:0000259" key="4">
    <source>
        <dbReference type="PROSITE" id="PS50043"/>
    </source>
</evidence>
<dbReference type="SMART" id="SM00421">
    <property type="entry name" value="HTH_LUXR"/>
    <property type="match status" value="1"/>
</dbReference>
<dbReference type="SUPFAM" id="SSF46894">
    <property type="entry name" value="C-terminal effector domain of the bipartite response regulators"/>
    <property type="match status" value="1"/>
</dbReference>
<keyword evidence="3" id="KW-0804">Transcription</keyword>
<evidence type="ECO:0000313" key="6">
    <source>
        <dbReference type="Proteomes" id="UP000266568"/>
    </source>
</evidence>
<keyword evidence="6" id="KW-1185">Reference proteome</keyword>
<dbReference type="AlphaFoldDB" id="A0A397PD60"/>
<comment type="caution">
    <text evidence="5">The sequence shown here is derived from an EMBL/GenBank/DDBJ whole genome shotgun (WGS) entry which is preliminary data.</text>
</comment>
<dbReference type="OrthoDB" id="3679796at2"/>
<organism evidence="5 6">
    <name type="scientific">Hephaestia caeni</name>
    <dbReference type="NCBI Taxonomy" id="645617"/>
    <lineage>
        <taxon>Bacteria</taxon>
        <taxon>Pseudomonadati</taxon>
        <taxon>Pseudomonadota</taxon>
        <taxon>Alphaproteobacteria</taxon>
        <taxon>Sphingomonadales</taxon>
        <taxon>Sphingomonadaceae</taxon>
        <taxon>Hephaestia</taxon>
    </lineage>
</organism>
<evidence type="ECO:0000256" key="3">
    <source>
        <dbReference type="ARBA" id="ARBA00023163"/>
    </source>
</evidence>
<dbReference type="InterPro" id="IPR016032">
    <property type="entry name" value="Sig_transdc_resp-reg_C-effctor"/>
</dbReference>
<dbReference type="Pfam" id="PF03472">
    <property type="entry name" value="Autoind_bind"/>
    <property type="match status" value="1"/>
</dbReference>
<protein>
    <submittedName>
        <fullName evidence="5">DNA-binding CsgD family transcriptional regulator</fullName>
    </submittedName>
</protein>